<evidence type="ECO:0000256" key="3">
    <source>
        <dbReference type="ARBA" id="ARBA00035294"/>
    </source>
</evidence>
<evidence type="ECO:0000256" key="2">
    <source>
        <dbReference type="ARBA" id="ARBA00035104"/>
    </source>
</evidence>
<dbReference type="InterPro" id="IPR035980">
    <property type="entry name" value="Ribosomal_bS6_sf"/>
</dbReference>
<dbReference type="GO" id="GO:0005840">
    <property type="term" value="C:ribosome"/>
    <property type="evidence" value="ECO:0007669"/>
    <property type="project" value="UniProtKB-KW"/>
</dbReference>
<reference evidence="6" key="1">
    <citation type="submission" date="2020-02" db="EMBL/GenBank/DDBJ databases">
        <authorList>
            <person name="Meier V. D."/>
        </authorList>
    </citation>
    <scope>NUCLEOTIDE SEQUENCE</scope>
    <source>
        <strain evidence="6">AVDCRST_MAG17</strain>
    </source>
</reference>
<dbReference type="Gene3D" id="3.30.70.60">
    <property type="match status" value="1"/>
</dbReference>
<accession>A0A6J4SX19</accession>
<feature type="compositionally biased region" description="Low complexity" evidence="5">
    <location>
        <begin position="121"/>
        <end position="132"/>
    </location>
</feature>
<comment type="function">
    <text evidence="2 4">Binds together with bS18 to 16S ribosomal RNA.</text>
</comment>
<gene>
    <name evidence="4" type="primary">rpsF</name>
    <name evidence="6" type="ORF">AVDCRST_MAG17-1803</name>
</gene>
<feature type="compositionally biased region" description="Basic and acidic residues" evidence="5">
    <location>
        <begin position="104"/>
        <end position="115"/>
    </location>
</feature>
<dbReference type="GO" id="GO:0070181">
    <property type="term" value="F:small ribosomal subunit rRNA binding"/>
    <property type="evidence" value="ECO:0007669"/>
    <property type="project" value="TreeGrafter"/>
</dbReference>
<comment type="similarity">
    <text evidence="1 4">Belongs to the bacterial ribosomal protein bS6 family.</text>
</comment>
<dbReference type="GO" id="GO:0006412">
    <property type="term" value="P:translation"/>
    <property type="evidence" value="ECO:0007669"/>
    <property type="project" value="UniProtKB-UniRule"/>
</dbReference>
<dbReference type="GO" id="GO:1990904">
    <property type="term" value="C:ribonucleoprotein complex"/>
    <property type="evidence" value="ECO:0007669"/>
    <property type="project" value="UniProtKB-KW"/>
</dbReference>
<evidence type="ECO:0000313" key="6">
    <source>
        <dbReference type="EMBL" id="CAA9507902.1"/>
    </source>
</evidence>
<dbReference type="GO" id="GO:0005737">
    <property type="term" value="C:cytoplasm"/>
    <property type="evidence" value="ECO:0007669"/>
    <property type="project" value="UniProtKB-ARBA"/>
</dbReference>
<dbReference type="InterPro" id="IPR000529">
    <property type="entry name" value="Ribosomal_bS6"/>
</dbReference>
<protein>
    <recommendedName>
        <fullName evidence="3 4">Small ribosomal subunit protein bS6</fullName>
    </recommendedName>
</protein>
<dbReference type="GO" id="GO:0003735">
    <property type="term" value="F:structural constituent of ribosome"/>
    <property type="evidence" value="ECO:0007669"/>
    <property type="project" value="InterPro"/>
</dbReference>
<dbReference type="PANTHER" id="PTHR21011:SF1">
    <property type="entry name" value="SMALL RIBOSOMAL SUBUNIT PROTEIN BS6M"/>
    <property type="match status" value="1"/>
</dbReference>
<keyword evidence="4" id="KW-0689">Ribosomal protein</keyword>
<sequence length="132" mass="14719">MALYDLMLILDAEAPEERRTEILDGTRQAIEADGALVESQDWGARHLAFEIDGRDDGAYHLFQLEAAPPLLDRLGRTLRITDEVLRFRFIRLKPGQPTPPPPRPDGRRGEDERGEVPSPVAARAAADAAPRR</sequence>
<evidence type="ECO:0000256" key="4">
    <source>
        <dbReference type="HAMAP-Rule" id="MF_00360"/>
    </source>
</evidence>
<evidence type="ECO:0000256" key="1">
    <source>
        <dbReference type="ARBA" id="ARBA00009512"/>
    </source>
</evidence>
<keyword evidence="4" id="KW-0694">RNA-binding</keyword>
<dbReference type="CDD" id="cd00473">
    <property type="entry name" value="bS6"/>
    <property type="match status" value="1"/>
</dbReference>
<dbReference type="InterPro" id="IPR020814">
    <property type="entry name" value="Ribosomal_S6_plastid/chlpt"/>
</dbReference>
<organism evidence="6">
    <name type="scientific">uncultured Solirubrobacterales bacterium</name>
    <dbReference type="NCBI Taxonomy" id="768556"/>
    <lineage>
        <taxon>Bacteria</taxon>
        <taxon>Bacillati</taxon>
        <taxon>Actinomycetota</taxon>
        <taxon>Thermoleophilia</taxon>
        <taxon>Solirubrobacterales</taxon>
        <taxon>environmental samples</taxon>
    </lineage>
</organism>
<dbReference type="HAMAP" id="MF_00360">
    <property type="entry name" value="Ribosomal_bS6"/>
    <property type="match status" value="1"/>
</dbReference>
<dbReference type="EMBL" id="CADCVV010000137">
    <property type="protein sequence ID" value="CAA9507902.1"/>
    <property type="molecule type" value="Genomic_DNA"/>
</dbReference>
<proteinExistence type="inferred from homology"/>
<name>A0A6J4SX19_9ACTN</name>
<keyword evidence="4" id="KW-0699">rRNA-binding</keyword>
<dbReference type="Pfam" id="PF01250">
    <property type="entry name" value="Ribosomal_S6"/>
    <property type="match status" value="1"/>
</dbReference>
<dbReference type="SUPFAM" id="SSF54995">
    <property type="entry name" value="Ribosomal protein S6"/>
    <property type="match status" value="1"/>
</dbReference>
<feature type="region of interest" description="Disordered" evidence="5">
    <location>
        <begin position="91"/>
        <end position="132"/>
    </location>
</feature>
<keyword evidence="4" id="KW-0687">Ribonucleoprotein</keyword>
<evidence type="ECO:0000256" key="5">
    <source>
        <dbReference type="SAM" id="MobiDB-lite"/>
    </source>
</evidence>
<dbReference type="PANTHER" id="PTHR21011">
    <property type="entry name" value="MITOCHONDRIAL 28S RIBOSOMAL PROTEIN S6"/>
    <property type="match status" value="1"/>
</dbReference>
<dbReference type="InterPro" id="IPR014717">
    <property type="entry name" value="Transl_elong_EF1B/ribsomal_bS6"/>
</dbReference>
<dbReference type="NCBIfam" id="TIGR00166">
    <property type="entry name" value="S6"/>
    <property type="match status" value="1"/>
</dbReference>
<dbReference type="AlphaFoldDB" id="A0A6J4SX19"/>